<protein>
    <submittedName>
        <fullName evidence="2">Uncharacterized protein</fullName>
    </submittedName>
</protein>
<feature type="region of interest" description="Disordered" evidence="1">
    <location>
        <begin position="1"/>
        <end position="27"/>
    </location>
</feature>
<evidence type="ECO:0000313" key="2">
    <source>
        <dbReference type="EMBL" id="MBX45097.1"/>
    </source>
</evidence>
<reference evidence="2" key="1">
    <citation type="submission" date="2018-02" db="EMBL/GenBank/DDBJ databases">
        <title>Rhizophora mucronata_Transcriptome.</title>
        <authorList>
            <person name="Meera S.P."/>
            <person name="Sreeshan A."/>
            <person name="Augustine A."/>
        </authorList>
    </citation>
    <scope>NUCLEOTIDE SEQUENCE</scope>
    <source>
        <tissue evidence="2">Leaf</tissue>
    </source>
</reference>
<feature type="compositionally biased region" description="Basic and acidic residues" evidence="1">
    <location>
        <begin position="13"/>
        <end position="27"/>
    </location>
</feature>
<dbReference type="AlphaFoldDB" id="A0A2P2NRH2"/>
<evidence type="ECO:0000256" key="1">
    <source>
        <dbReference type="SAM" id="MobiDB-lite"/>
    </source>
</evidence>
<proteinExistence type="predicted"/>
<name>A0A2P2NRH2_RHIMU</name>
<dbReference type="EMBL" id="GGEC01064613">
    <property type="protein sequence ID" value="MBX45097.1"/>
    <property type="molecule type" value="Transcribed_RNA"/>
</dbReference>
<feature type="compositionally biased region" description="Basic residues" evidence="1">
    <location>
        <begin position="1"/>
        <end position="12"/>
    </location>
</feature>
<organism evidence="2">
    <name type="scientific">Rhizophora mucronata</name>
    <name type="common">Asiatic mangrove</name>
    <dbReference type="NCBI Taxonomy" id="61149"/>
    <lineage>
        <taxon>Eukaryota</taxon>
        <taxon>Viridiplantae</taxon>
        <taxon>Streptophyta</taxon>
        <taxon>Embryophyta</taxon>
        <taxon>Tracheophyta</taxon>
        <taxon>Spermatophyta</taxon>
        <taxon>Magnoliopsida</taxon>
        <taxon>eudicotyledons</taxon>
        <taxon>Gunneridae</taxon>
        <taxon>Pentapetalae</taxon>
        <taxon>rosids</taxon>
        <taxon>fabids</taxon>
        <taxon>Malpighiales</taxon>
        <taxon>Rhizophoraceae</taxon>
        <taxon>Rhizophora</taxon>
    </lineage>
</organism>
<accession>A0A2P2NRH2</accession>
<sequence length="27" mass="3297">MQRYTRKTKIKGKNKETCKEWDKMGAH</sequence>